<comment type="caution">
    <text evidence="1">The sequence shown here is derived from an EMBL/GenBank/DDBJ whole genome shotgun (WGS) entry which is preliminary data.</text>
</comment>
<name>A0A8H7KKV7_AGABI</name>
<accession>A0A8H7KKV7</accession>
<gene>
    <name evidence="1" type="ORF">Agabi119p4_568</name>
</gene>
<evidence type="ECO:0000313" key="1">
    <source>
        <dbReference type="EMBL" id="KAF7784403.1"/>
    </source>
</evidence>
<reference evidence="1 2" key="1">
    <citation type="journal article" name="Sci. Rep.">
        <title>Telomere-to-telomere assembled and centromere annotated genomes of the two main subspecies of the button mushroom Agaricus bisporus reveal especially polymorphic chromosome ends.</title>
        <authorList>
            <person name="Sonnenberg A.S.M."/>
            <person name="Sedaghat-Telgerd N."/>
            <person name="Lavrijssen B."/>
            <person name="Ohm R.A."/>
            <person name="Hendrickx P.M."/>
            <person name="Scholtmeijer K."/>
            <person name="Baars J.J.P."/>
            <person name="van Peer A."/>
        </authorList>
    </citation>
    <scope>NUCLEOTIDE SEQUENCE [LARGE SCALE GENOMIC DNA]</scope>
    <source>
        <strain evidence="1 2">H119_p4</strain>
    </source>
</reference>
<sequence>MAHRCSRLDRLFFSPALSRHAACIRRASSTAVVVHPSNAGQSQATPSLPLSGRPKVLEFLQYVQENADITLVDLESFRPKSHPPVGTAEYDVAYQALMDRLDRSFTSKQLRRFLGVYGMRVSSKIRKRGAAATIIEKQWGWPSLAESQKLAKREMFSRAFPLKPEQAFLLLGRDGADILSLSQTFSVRLQFSRKPLSLTVSGTADSVDELEKHVEALKKEIIWQDFDPPYKFDITASAQQLSRDSGCFLEGLPDGRVRIWYRESLKESSSMAKRLIMQQCIEGVKVPLVASSVQSSHYPDHPDTYALYPFFSVMPNVSLGRKVNFRLRRVGNWLGDEETAVFNDNDENTRSYFTSSGSGEYGNAREQLLSQVNSGSGQDCQFSVTATAGHIIFSPRESQSSLMPPLEGKKSFDEVMNWMREKGPNTRFFAGAPMRCWQAPDPTQEWKRRLVFVAVSALKEQEKVLICEFHPGNPLRPTPTEVEVEERELPKPTLRGGLLRRLDVLMPDDPRDIRLTLTDNKAIPETLWPADLLEYVNESMISPASSEVPLMLEFGSKKYILKEDFYTQSNASPVEDGSVDVSAISERRFNPQNEESSLSFEVKCGNISSDASWTSFWQKCEDIVHDRAESLPRADNLYQEQEQ</sequence>
<dbReference type="EMBL" id="JABXXO010000001">
    <property type="protein sequence ID" value="KAF7784403.1"/>
    <property type="molecule type" value="Genomic_DNA"/>
</dbReference>
<protein>
    <submittedName>
        <fullName evidence="1">Uncharacterized protein</fullName>
    </submittedName>
</protein>
<proteinExistence type="predicted"/>
<organism evidence="1 2">
    <name type="scientific">Agaricus bisporus var. burnettii</name>
    <dbReference type="NCBI Taxonomy" id="192524"/>
    <lineage>
        <taxon>Eukaryota</taxon>
        <taxon>Fungi</taxon>
        <taxon>Dikarya</taxon>
        <taxon>Basidiomycota</taxon>
        <taxon>Agaricomycotina</taxon>
        <taxon>Agaricomycetes</taxon>
        <taxon>Agaricomycetidae</taxon>
        <taxon>Agaricales</taxon>
        <taxon>Agaricineae</taxon>
        <taxon>Agaricaceae</taxon>
        <taxon>Agaricus</taxon>
    </lineage>
</organism>
<evidence type="ECO:0000313" key="2">
    <source>
        <dbReference type="Proteomes" id="UP000629468"/>
    </source>
</evidence>
<dbReference type="AlphaFoldDB" id="A0A8H7KKV7"/>
<dbReference type="Proteomes" id="UP000629468">
    <property type="component" value="Unassembled WGS sequence"/>
</dbReference>